<dbReference type="Pfam" id="PF24864">
    <property type="entry name" value="DUF7730"/>
    <property type="match status" value="1"/>
</dbReference>
<dbReference type="PANTHER" id="PTHR42085">
    <property type="entry name" value="F-BOX DOMAIN-CONTAINING PROTEIN"/>
    <property type="match status" value="1"/>
</dbReference>
<dbReference type="PANTHER" id="PTHR42085:SF2">
    <property type="entry name" value="F-BOX DOMAIN-CONTAINING PROTEIN"/>
    <property type="match status" value="1"/>
</dbReference>
<sequence length="212" mass="24452">MFELMKLPLEVRRFVYRGLVVIDGHCNISLLGSDIRHRTGTVPNHARTTKPPEKLHLSILQVSKTVYEEAVDVLYRENEFDLSFYFGSQGNTVASVDALFRRLGRDNARKIRHVCWNESFVAVSWGVQRGVETLLVHRQILDMVRRILRHLPHLRASEIWCTRNESRRLPGDAVQALPTEGPIEWDCLYNVAFVAGVKGTASERCSWYWKYG</sequence>
<feature type="domain" description="DUF7730" evidence="1">
    <location>
        <begin position="5"/>
        <end position="117"/>
    </location>
</feature>
<protein>
    <recommendedName>
        <fullName evidence="1">DUF7730 domain-containing protein</fullName>
    </recommendedName>
</protein>
<reference evidence="2 3" key="1">
    <citation type="submission" date="2012-10" db="EMBL/GenBank/DDBJ databases">
        <title>Genome sequencing and analysis of entomopathogenic fungi Beauveria bassiana D1-5.</title>
        <authorList>
            <person name="Li Q."/>
            <person name="Wang L."/>
            <person name="Zhang Z."/>
            <person name="Wang Q."/>
            <person name="Ren J."/>
            <person name="Wang M."/>
            <person name="Xu W."/>
            <person name="Wang J."/>
            <person name="Lu Y."/>
            <person name="Du Q."/>
            <person name="Sun Z."/>
        </authorList>
    </citation>
    <scope>NUCLEOTIDE SEQUENCE [LARGE SCALE GENOMIC DNA]</scope>
    <source>
        <strain evidence="2 3">D1-5</strain>
    </source>
</reference>
<dbReference type="Proteomes" id="UP000030106">
    <property type="component" value="Unassembled WGS sequence"/>
</dbReference>
<dbReference type="EMBL" id="ANFO01001110">
    <property type="protein sequence ID" value="KGQ04212.1"/>
    <property type="molecule type" value="Genomic_DNA"/>
</dbReference>
<dbReference type="InterPro" id="IPR056632">
    <property type="entry name" value="DUF7730"/>
</dbReference>
<gene>
    <name evidence="2" type="ORF">BBAD15_g10549</name>
</gene>
<evidence type="ECO:0000313" key="3">
    <source>
        <dbReference type="Proteomes" id="UP000030106"/>
    </source>
</evidence>
<dbReference type="InterPro" id="IPR038883">
    <property type="entry name" value="AN11006-like"/>
</dbReference>
<organism evidence="2 3">
    <name type="scientific">Beauveria bassiana D1-5</name>
    <dbReference type="NCBI Taxonomy" id="1245745"/>
    <lineage>
        <taxon>Eukaryota</taxon>
        <taxon>Fungi</taxon>
        <taxon>Dikarya</taxon>
        <taxon>Ascomycota</taxon>
        <taxon>Pezizomycotina</taxon>
        <taxon>Sordariomycetes</taxon>
        <taxon>Hypocreomycetidae</taxon>
        <taxon>Hypocreales</taxon>
        <taxon>Cordycipitaceae</taxon>
        <taxon>Beauveria</taxon>
    </lineage>
</organism>
<comment type="caution">
    <text evidence="2">The sequence shown here is derived from an EMBL/GenBank/DDBJ whole genome shotgun (WGS) entry which is preliminary data.</text>
</comment>
<accession>A0A0A2VD35</accession>
<evidence type="ECO:0000313" key="2">
    <source>
        <dbReference type="EMBL" id="KGQ04212.1"/>
    </source>
</evidence>
<dbReference type="HOGENOM" id="CLU_1299492_0_0_1"/>
<dbReference type="AlphaFoldDB" id="A0A0A2VD35"/>
<evidence type="ECO:0000259" key="1">
    <source>
        <dbReference type="Pfam" id="PF24864"/>
    </source>
</evidence>
<dbReference type="OrthoDB" id="5413827at2759"/>
<name>A0A0A2VD35_BEABA</name>
<proteinExistence type="predicted"/>